<comment type="caution">
    <text evidence="2">The sequence shown here is derived from an EMBL/GenBank/DDBJ whole genome shotgun (WGS) entry which is preliminary data.</text>
</comment>
<name>A0A644ZM29_9ZZZZ</name>
<organism evidence="2">
    <name type="scientific">bioreactor metagenome</name>
    <dbReference type="NCBI Taxonomy" id="1076179"/>
    <lineage>
        <taxon>unclassified sequences</taxon>
        <taxon>metagenomes</taxon>
        <taxon>ecological metagenomes</taxon>
    </lineage>
</organism>
<sequence length="128" mass="13985">MVGREVEDFIGVKFPFDAVGPEADDSGGPPVEIGPVGDPAPGVPPARGQQRHACRAHTQRLRRPQRSRHAAQIGHMRALRLLSAKIHISGTVVHGFHSLFDVYFIISNGKCPIREEINDEESSPFQSA</sequence>
<protein>
    <submittedName>
        <fullName evidence="2">Uncharacterized protein</fullName>
    </submittedName>
</protein>
<reference evidence="2" key="1">
    <citation type="submission" date="2019-08" db="EMBL/GenBank/DDBJ databases">
        <authorList>
            <person name="Kucharzyk K."/>
            <person name="Murdoch R.W."/>
            <person name="Higgins S."/>
            <person name="Loffler F."/>
        </authorList>
    </citation>
    <scope>NUCLEOTIDE SEQUENCE</scope>
</reference>
<accession>A0A644ZM29</accession>
<gene>
    <name evidence="2" type="ORF">SDC9_85444</name>
</gene>
<evidence type="ECO:0000256" key="1">
    <source>
        <dbReference type="SAM" id="MobiDB-lite"/>
    </source>
</evidence>
<feature type="region of interest" description="Disordered" evidence="1">
    <location>
        <begin position="21"/>
        <end position="48"/>
    </location>
</feature>
<dbReference type="AlphaFoldDB" id="A0A644ZM29"/>
<proteinExistence type="predicted"/>
<dbReference type="EMBL" id="VSSQ01008417">
    <property type="protein sequence ID" value="MPM38814.1"/>
    <property type="molecule type" value="Genomic_DNA"/>
</dbReference>
<evidence type="ECO:0000313" key="2">
    <source>
        <dbReference type="EMBL" id="MPM38814.1"/>
    </source>
</evidence>
<feature type="compositionally biased region" description="Low complexity" evidence="1">
    <location>
        <begin position="34"/>
        <end position="48"/>
    </location>
</feature>